<feature type="region of interest" description="Disordered" evidence="1">
    <location>
        <begin position="101"/>
        <end position="123"/>
    </location>
</feature>
<dbReference type="AlphaFoldDB" id="A0A914XBE2"/>
<keyword evidence="3" id="KW-1185">Reference proteome</keyword>
<feature type="compositionally biased region" description="Basic and acidic residues" evidence="1">
    <location>
        <begin position="27"/>
        <end position="42"/>
    </location>
</feature>
<evidence type="ECO:0000313" key="3">
    <source>
        <dbReference type="Proteomes" id="UP000887566"/>
    </source>
</evidence>
<accession>A0A914XBE2</accession>
<dbReference type="InterPro" id="IPR040734">
    <property type="entry name" value="Zyg-1_PB2"/>
</dbReference>
<dbReference type="Gene3D" id="3.30.1120.130">
    <property type="match status" value="1"/>
</dbReference>
<feature type="region of interest" description="Disordered" evidence="1">
    <location>
        <begin position="27"/>
        <end position="89"/>
    </location>
</feature>
<name>A0A914XBE2_9BILA</name>
<dbReference type="Pfam" id="PF18544">
    <property type="entry name" value="Polo_box_3"/>
    <property type="match status" value="1"/>
</dbReference>
<proteinExistence type="predicted"/>
<protein>
    <submittedName>
        <fullName evidence="4">Zyg-1 polo box domain-containing protein</fullName>
    </submittedName>
</protein>
<evidence type="ECO:0000256" key="1">
    <source>
        <dbReference type="SAM" id="MobiDB-lite"/>
    </source>
</evidence>
<feature type="compositionally biased region" description="Basic and acidic residues" evidence="1">
    <location>
        <begin position="110"/>
        <end position="123"/>
    </location>
</feature>
<evidence type="ECO:0000259" key="2">
    <source>
        <dbReference type="Pfam" id="PF18544"/>
    </source>
</evidence>
<dbReference type="Gene3D" id="3.30.1120.120">
    <property type="match status" value="1"/>
</dbReference>
<feature type="region of interest" description="Disordered" evidence="1">
    <location>
        <begin position="340"/>
        <end position="400"/>
    </location>
</feature>
<sequence>MLIKQLQRQNESREPTRYVREPLVERRQMARRAESKEREECVGRGQPLAARRPSPSASTSCCRHSRADDHNGQCPGCGHRALPPPERSRCPSLLDTGRCGGRCQPAQRRRSLERDGERRSRERSYLGVSNVGASARLTDLPPWPLVTDRLFPFMHSWKTGRYRLRDDQSVVGEFVDSGGIVSTIMVVRASVQDGQVVTTCAPSRAVRIDDHSTEVVASDYRTERRFGSLEEMPQDVLTLYKKVVVFINNLGGRVVKVRHYPVQFPGAVCKVMENGDFLLCLKDGRVAMQKASGQLVQVTRGDKRASLTETEHSLFRNLRTDLLNFSRYAEQKSPALLPLVSGTPSPVSSPRSGPLATKEWQASTPLSRPASVRSASASAPVRRANSTVGKENVSPANATREQIKIERTSSGSVAWLRWTATGNRLRVSQNDKSTLVYRLANGKEQRLKVDDDLPNDARQMLKFMLKMADQKTE</sequence>
<dbReference type="InterPro" id="IPR047108">
    <property type="entry name" value="Plk4-like_POLO_box_2_sf"/>
</dbReference>
<organism evidence="3 4">
    <name type="scientific">Plectus sambesii</name>
    <dbReference type="NCBI Taxonomy" id="2011161"/>
    <lineage>
        <taxon>Eukaryota</taxon>
        <taxon>Metazoa</taxon>
        <taxon>Ecdysozoa</taxon>
        <taxon>Nematoda</taxon>
        <taxon>Chromadorea</taxon>
        <taxon>Plectida</taxon>
        <taxon>Plectina</taxon>
        <taxon>Plectoidea</taxon>
        <taxon>Plectidae</taxon>
        <taxon>Plectus</taxon>
    </lineage>
</organism>
<feature type="domain" description="Zyg-1 polo box" evidence="2">
    <location>
        <begin position="253"/>
        <end position="333"/>
    </location>
</feature>
<dbReference type="InterPro" id="IPR046437">
    <property type="entry name" value="Ser_Thr-PK_POLO_box_1_sf"/>
</dbReference>
<feature type="compositionally biased region" description="Polar residues" evidence="1">
    <location>
        <begin position="385"/>
        <end position="400"/>
    </location>
</feature>
<reference evidence="4" key="1">
    <citation type="submission" date="2022-11" db="UniProtKB">
        <authorList>
            <consortium name="WormBaseParasite"/>
        </authorList>
    </citation>
    <scope>IDENTIFICATION</scope>
</reference>
<feature type="compositionally biased region" description="Low complexity" evidence="1">
    <location>
        <begin position="49"/>
        <end position="58"/>
    </location>
</feature>
<feature type="compositionally biased region" description="Low complexity" evidence="1">
    <location>
        <begin position="367"/>
        <end position="384"/>
    </location>
</feature>
<feature type="compositionally biased region" description="Polar residues" evidence="1">
    <location>
        <begin position="342"/>
        <end position="351"/>
    </location>
</feature>
<evidence type="ECO:0000313" key="4">
    <source>
        <dbReference type="WBParaSite" id="PSAMB.scaffold7411size7686.g30030.t1"/>
    </source>
</evidence>
<dbReference type="Proteomes" id="UP000887566">
    <property type="component" value="Unplaced"/>
</dbReference>
<dbReference type="WBParaSite" id="PSAMB.scaffold7411size7686.g30030.t1">
    <property type="protein sequence ID" value="PSAMB.scaffold7411size7686.g30030.t1"/>
    <property type="gene ID" value="PSAMB.scaffold7411size7686.g30030"/>
</dbReference>